<sequence length="112" mass="12673">MTVQSLPNQYRVQEPLIGALILAIQAVHHALLYSINGTFTAPARKYDRECSKQNWGDCKIESANGKIRTLKRVKNLSDIQWADIKQAALKMQHSAPPQKAVTWMRRIATESN</sequence>
<dbReference type="EMBL" id="BRPK01000020">
    <property type="protein sequence ID" value="GLB45158.1"/>
    <property type="molecule type" value="Genomic_DNA"/>
</dbReference>
<evidence type="ECO:0000256" key="1">
    <source>
        <dbReference type="SAM" id="Phobius"/>
    </source>
</evidence>
<evidence type="ECO:0000313" key="2">
    <source>
        <dbReference type="EMBL" id="GLB45158.1"/>
    </source>
</evidence>
<dbReference type="OrthoDB" id="3237371at2759"/>
<keyword evidence="1" id="KW-0812">Transmembrane</keyword>
<keyword evidence="1" id="KW-1133">Transmembrane helix</keyword>
<comment type="caution">
    <text evidence="2">The sequence shown here is derived from an EMBL/GenBank/DDBJ whole genome shotgun (WGS) entry which is preliminary data.</text>
</comment>
<gene>
    <name evidence="2" type="ORF">LshimejAT787_2000630</name>
</gene>
<dbReference type="Proteomes" id="UP001063166">
    <property type="component" value="Unassembled WGS sequence"/>
</dbReference>
<feature type="transmembrane region" description="Helical" evidence="1">
    <location>
        <begin position="16"/>
        <end position="35"/>
    </location>
</feature>
<proteinExistence type="predicted"/>
<name>A0A9P3UU20_LYOSH</name>
<accession>A0A9P3UU20</accession>
<dbReference type="AlphaFoldDB" id="A0A9P3UU20"/>
<protein>
    <submittedName>
        <fullName evidence="2">Uncharacterized protein</fullName>
    </submittedName>
</protein>
<organism evidence="2 3">
    <name type="scientific">Lyophyllum shimeji</name>
    <name type="common">Hon-shimeji</name>
    <name type="synonym">Tricholoma shimeji</name>
    <dbReference type="NCBI Taxonomy" id="47721"/>
    <lineage>
        <taxon>Eukaryota</taxon>
        <taxon>Fungi</taxon>
        <taxon>Dikarya</taxon>
        <taxon>Basidiomycota</taxon>
        <taxon>Agaricomycotina</taxon>
        <taxon>Agaricomycetes</taxon>
        <taxon>Agaricomycetidae</taxon>
        <taxon>Agaricales</taxon>
        <taxon>Tricholomatineae</taxon>
        <taxon>Lyophyllaceae</taxon>
        <taxon>Lyophyllum</taxon>
    </lineage>
</organism>
<evidence type="ECO:0000313" key="3">
    <source>
        <dbReference type="Proteomes" id="UP001063166"/>
    </source>
</evidence>
<keyword evidence="1" id="KW-0472">Membrane</keyword>
<reference evidence="2" key="1">
    <citation type="submission" date="2022-07" db="EMBL/GenBank/DDBJ databases">
        <title>The genome of Lyophyllum shimeji provides insight into the initial evolution of ectomycorrhizal fungal genome.</title>
        <authorList>
            <person name="Kobayashi Y."/>
            <person name="Shibata T."/>
            <person name="Hirakawa H."/>
            <person name="Shigenobu S."/>
            <person name="Nishiyama T."/>
            <person name="Yamada A."/>
            <person name="Hasebe M."/>
            <person name="Kawaguchi M."/>
        </authorList>
    </citation>
    <scope>NUCLEOTIDE SEQUENCE</scope>
    <source>
        <strain evidence="2">AT787</strain>
    </source>
</reference>
<keyword evidence="3" id="KW-1185">Reference proteome</keyword>